<evidence type="ECO:0000259" key="10">
    <source>
        <dbReference type="PROSITE" id="PS52015"/>
    </source>
</evidence>
<dbReference type="GO" id="GO:0055085">
    <property type="term" value="P:transmembrane transport"/>
    <property type="evidence" value="ECO:0007669"/>
    <property type="project" value="InterPro"/>
</dbReference>
<evidence type="ECO:0000256" key="2">
    <source>
        <dbReference type="ARBA" id="ARBA00006555"/>
    </source>
</evidence>
<organism evidence="11 12">
    <name type="scientific">Solirubrum puertoriconensis</name>
    <dbReference type="NCBI Taxonomy" id="1751427"/>
    <lineage>
        <taxon>Bacteria</taxon>
        <taxon>Pseudomonadati</taxon>
        <taxon>Bacteroidota</taxon>
        <taxon>Cytophagia</taxon>
        <taxon>Cytophagales</taxon>
    </lineage>
</organism>
<dbReference type="GO" id="GO:0015031">
    <property type="term" value="P:protein transport"/>
    <property type="evidence" value="ECO:0007669"/>
    <property type="project" value="UniProtKB-KW"/>
</dbReference>
<keyword evidence="9" id="KW-0472">Membrane</keyword>
<dbReference type="InterPro" id="IPR037682">
    <property type="entry name" value="TonB_C"/>
</dbReference>
<proteinExistence type="inferred from homology"/>
<comment type="similarity">
    <text evidence="2">Belongs to the TonB family.</text>
</comment>
<comment type="caution">
    <text evidence="11">The sequence shown here is derived from an EMBL/GenBank/DDBJ whole genome shotgun (WGS) entry which is preliminary data.</text>
</comment>
<keyword evidence="6" id="KW-0812">Transmembrane</keyword>
<dbReference type="Gene3D" id="2.20.110.10">
    <property type="entry name" value="Histone H3 K4-specific methyltransferase SET7/9 N-terminal domain"/>
    <property type="match status" value="1"/>
</dbReference>
<dbReference type="PANTHER" id="PTHR33446:SF2">
    <property type="entry name" value="PROTEIN TONB"/>
    <property type="match status" value="1"/>
</dbReference>
<dbReference type="GO" id="GO:0098797">
    <property type="term" value="C:plasma membrane protein complex"/>
    <property type="evidence" value="ECO:0007669"/>
    <property type="project" value="TreeGrafter"/>
</dbReference>
<keyword evidence="8" id="KW-1133">Transmembrane helix</keyword>
<evidence type="ECO:0000256" key="8">
    <source>
        <dbReference type="ARBA" id="ARBA00022989"/>
    </source>
</evidence>
<evidence type="ECO:0000256" key="4">
    <source>
        <dbReference type="ARBA" id="ARBA00022475"/>
    </source>
</evidence>
<dbReference type="GO" id="GO:0031992">
    <property type="term" value="F:energy transducer activity"/>
    <property type="evidence" value="ECO:0007669"/>
    <property type="project" value="TreeGrafter"/>
</dbReference>
<comment type="subcellular location">
    <subcellularLocation>
        <location evidence="1">Cell inner membrane</location>
        <topology evidence="1">Single-pass membrane protein</topology>
        <orientation evidence="1">Periplasmic side</orientation>
    </subcellularLocation>
</comment>
<dbReference type="PROSITE" id="PS52015">
    <property type="entry name" value="TONB_CTD"/>
    <property type="match status" value="1"/>
</dbReference>
<dbReference type="PANTHER" id="PTHR33446">
    <property type="entry name" value="PROTEIN TONB-RELATED"/>
    <property type="match status" value="1"/>
</dbReference>
<sequence length="223" mass="24918">MEIAYFDAKSNKLPTATGASYRSEVQYEDSVTAVERTFYANGGRRSVAPYENYRLRIQHGVSQSWYENGQLKWHDTRVHGKLEGELLYYYPTGKLKRSEQYSAGTRTAGTCFGPDGKAVPYFEYLIMPVPAGGLAGLRSYLGANIAYPEAAREAEVQGKVLVSFVVDTTGMVKDVQVKQSVHPLLDAEAVRVVQQTPRWTPGRRDGELVPVQYAVPVVFRLEE</sequence>
<keyword evidence="3" id="KW-0813">Transport</keyword>
<gene>
    <name evidence="11" type="ORF">ASU33_12135</name>
</gene>
<evidence type="ECO:0000256" key="1">
    <source>
        <dbReference type="ARBA" id="ARBA00004383"/>
    </source>
</evidence>
<dbReference type="Proteomes" id="UP000054223">
    <property type="component" value="Unassembled WGS sequence"/>
</dbReference>
<protein>
    <recommendedName>
        <fullName evidence="10">TonB C-terminal domain-containing protein</fullName>
    </recommendedName>
</protein>
<dbReference type="SUPFAM" id="SSF82185">
    <property type="entry name" value="Histone H3 K4-specific methyltransferase SET7/9 N-terminal domain"/>
    <property type="match status" value="1"/>
</dbReference>
<dbReference type="EMBL" id="LNAL01000006">
    <property type="protein sequence ID" value="KUG08865.1"/>
    <property type="molecule type" value="Genomic_DNA"/>
</dbReference>
<keyword evidence="4" id="KW-1003">Cell membrane</keyword>
<keyword evidence="12" id="KW-1185">Reference proteome</keyword>
<dbReference type="InterPro" id="IPR006260">
    <property type="entry name" value="TonB/TolA_C"/>
</dbReference>
<dbReference type="AlphaFoldDB" id="A0A9X0L5Q7"/>
<dbReference type="NCBIfam" id="TIGR01352">
    <property type="entry name" value="tonB_Cterm"/>
    <property type="match status" value="1"/>
</dbReference>
<keyword evidence="7" id="KW-0653">Protein transport</keyword>
<evidence type="ECO:0000313" key="12">
    <source>
        <dbReference type="Proteomes" id="UP000054223"/>
    </source>
</evidence>
<dbReference type="Gene3D" id="3.30.1150.10">
    <property type="match status" value="1"/>
</dbReference>
<evidence type="ECO:0000313" key="11">
    <source>
        <dbReference type="EMBL" id="KUG08865.1"/>
    </source>
</evidence>
<dbReference type="SUPFAM" id="SSF74653">
    <property type="entry name" value="TolA/TonB C-terminal domain"/>
    <property type="match status" value="1"/>
</dbReference>
<dbReference type="Pfam" id="PF07661">
    <property type="entry name" value="MORN_2"/>
    <property type="match status" value="2"/>
</dbReference>
<reference evidence="11 12" key="1">
    <citation type="submission" date="2015-11" db="EMBL/GenBank/DDBJ databases">
        <title>Solirubrum puertoriconensis gen. nov. an environmental bacteria isolated in Puerto Rico.</title>
        <authorList>
            <person name="Cuebas-Irizarry M.F."/>
            <person name="Montalvo-Rodriguez R."/>
        </authorList>
    </citation>
    <scope>NUCLEOTIDE SEQUENCE [LARGE SCALE GENOMIC DNA]</scope>
    <source>
        <strain evidence="11 12">MC1A</strain>
    </source>
</reference>
<evidence type="ECO:0000256" key="3">
    <source>
        <dbReference type="ARBA" id="ARBA00022448"/>
    </source>
</evidence>
<feature type="domain" description="TonB C-terminal" evidence="10">
    <location>
        <begin position="132"/>
        <end position="223"/>
    </location>
</feature>
<dbReference type="InterPro" id="IPR051045">
    <property type="entry name" value="TonB-dependent_transducer"/>
</dbReference>
<evidence type="ECO:0000256" key="7">
    <source>
        <dbReference type="ARBA" id="ARBA00022927"/>
    </source>
</evidence>
<evidence type="ECO:0000256" key="6">
    <source>
        <dbReference type="ARBA" id="ARBA00022692"/>
    </source>
</evidence>
<name>A0A9X0L5Q7_SOLP1</name>
<accession>A0A9X0L5Q7</accession>
<dbReference type="InterPro" id="IPR011652">
    <property type="entry name" value="MORN_2"/>
</dbReference>
<dbReference type="Pfam" id="PF03544">
    <property type="entry name" value="TonB_C"/>
    <property type="match status" value="1"/>
</dbReference>
<evidence type="ECO:0000256" key="9">
    <source>
        <dbReference type="ARBA" id="ARBA00023136"/>
    </source>
</evidence>
<keyword evidence="5" id="KW-0997">Cell inner membrane</keyword>
<evidence type="ECO:0000256" key="5">
    <source>
        <dbReference type="ARBA" id="ARBA00022519"/>
    </source>
</evidence>